<evidence type="ECO:0000256" key="1">
    <source>
        <dbReference type="SAM" id="MobiDB-lite"/>
    </source>
</evidence>
<feature type="non-terminal residue" evidence="2">
    <location>
        <position position="178"/>
    </location>
</feature>
<feature type="region of interest" description="Disordered" evidence="1">
    <location>
        <begin position="43"/>
        <end position="116"/>
    </location>
</feature>
<feature type="compositionally biased region" description="Basic and acidic residues" evidence="1">
    <location>
        <begin position="65"/>
        <end position="78"/>
    </location>
</feature>
<feature type="compositionally biased region" description="Low complexity" evidence="1">
    <location>
        <begin position="103"/>
        <end position="116"/>
    </location>
</feature>
<proteinExistence type="predicted"/>
<sequence>MKDSIIRWVAAFALLAVIAVAAIFVVDDDEVSSEAIEEKFQALENETSSVDENHTLLDQDGNSNPKRDFKKEKFDRRDGLKKKKSKGKFDRAGRGGKSKKGKPGMSKPLPPMMGEGFMPPMMGEGFMPPMMGEMDGGHWGSHDRHMPPMMGEGFMPPMMGMMGEGFMPPMMGMMGEGF</sequence>
<reference evidence="2" key="1">
    <citation type="submission" date="2018-05" db="EMBL/GenBank/DDBJ databases">
        <authorList>
            <person name="Lanie J.A."/>
            <person name="Ng W.-L."/>
            <person name="Kazmierczak K.M."/>
            <person name="Andrzejewski T.M."/>
            <person name="Davidsen T.M."/>
            <person name="Wayne K.J."/>
            <person name="Tettelin H."/>
            <person name="Glass J.I."/>
            <person name="Rusch D."/>
            <person name="Podicherti R."/>
            <person name="Tsui H.-C.T."/>
            <person name="Winkler M.E."/>
        </authorList>
    </citation>
    <scope>NUCLEOTIDE SEQUENCE</scope>
</reference>
<accession>A0A382RJ59</accession>
<dbReference type="AlphaFoldDB" id="A0A382RJ59"/>
<evidence type="ECO:0000313" key="2">
    <source>
        <dbReference type="EMBL" id="SVC97739.1"/>
    </source>
</evidence>
<gene>
    <name evidence="2" type="ORF">METZ01_LOCUS350593</name>
</gene>
<name>A0A382RJ59_9ZZZZ</name>
<organism evidence="2">
    <name type="scientific">marine metagenome</name>
    <dbReference type="NCBI Taxonomy" id="408172"/>
    <lineage>
        <taxon>unclassified sequences</taxon>
        <taxon>metagenomes</taxon>
        <taxon>ecological metagenomes</taxon>
    </lineage>
</organism>
<dbReference type="EMBL" id="UINC01122122">
    <property type="protein sequence ID" value="SVC97739.1"/>
    <property type="molecule type" value="Genomic_DNA"/>
</dbReference>
<protein>
    <submittedName>
        <fullName evidence="2">Uncharacterized protein</fullName>
    </submittedName>
</protein>